<feature type="chain" id="PRO_5045605230" evidence="1">
    <location>
        <begin position="21"/>
        <end position="841"/>
    </location>
</feature>
<dbReference type="SUPFAM" id="SSF52317">
    <property type="entry name" value="Class I glutamine amidotransferase-like"/>
    <property type="match status" value="1"/>
</dbReference>
<dbReference type="PANTHER" id="PTHR12993">
    <property type="entry name" value="N-ACETYLGLUCOSAMINYL-PHOSPHATIDYLINOSITOL DE-N-ACETYLASE-RELATED"/>
    <property type="match status" value="1"/>
</dbReference>
<gene>
    <name evidence="2" type="ORF">L3X39_14455</name>
</gene>
<dbReference type="InterPro" id="IPR029062">
    <property type="entry name" value="Class_I_gatase-like"/>
</dbReference>
<organism evidence="2 3">
    <name type="scientific">Flaviramulus multivorans</name>
    <dbReference type="NCBI Taxonomy" id="1304750"/>
    <lineage>
        <taxon>Bacteria</taxon>
        <taxon>Pseudomonadati</taxon>
        <taxon>Bacteroidota</taxon>
        <taxon>Flavobacteriia</taxon>
        <taxon>Flavobacteriales</taxon>
        <taxon>Flavobacteriaceae</taxon>
        <taxon>Flaviramulus</taxon>
    </lineage>
</organism>
<proteinExistence type="predicted"/>
<dbReference type="InterPro" id="IPR003737">
    <property type="entry name" value="GlcNAc_PI_deacetylase-related"/>
</dbReference>
<dbReference type="Pfam" id="PF02585">
    <property type="entry name" value="PIG-L"/>
    <property type="match status" value="1"/>
</dbReference>
<evidence type="ECO:0000313" key="3">
    <source>
        <dbReference type="Proteomes" id="UP001200022"/>
    </source>
</evidence>
<keyword evidence="1" id="KW-0732">Signal</keyword>
<name>A0ABS9IML7_9FLAO</name>
<protein>
    <submittedName>
        <fullName evidence="2">PIG-L family deacetylase</fullName>
    </submittedName>
</protein>
<dbReference type="InterPro" id="IPR024078">
    <property type="entry name" value="LmbE-like_dom_sf"/>
</dbReference>
<comment type="caution">
    <text evidence="2">The sequence shown here is derived from an EMBL/GenBank/DDBJ whole genome shotgun (WGS) entry which is preliminary data.</text>
</comment>
<sequence>MQKKILYFLLITFSFLLTQAQKPQTPSSSQIYESIQKLNFLGSVLYVAAHPDDENTRLISYLSNHLKARTAYLSLTRGDGGQNLIGPEIRELLGVIRTQELLAARRVDGGEQLFTRANDFGYSKHPEETLEIWNKDAVLSDVVLAIRKFKPDVIINRFDHRTPGSTHGHHTSSAMLSMEAFDLAGNESSYPNLHKGMSIWQPKRLFFNTGWWFYGSQENFDKADKSNMISFDIGTYYPLKGLSNNEIASLASSQHLSQGFGRSAQRGSQNEYIEFLKGDPLTDNQNIFAGIDTSWNRVKGGKPIADILSKIESHFNFKNPSEHIPQLLEAYKLINKLENEHWKTQKVREIKAVIEMCAGLYLEASAETNWATQNENIKLDIEVLNRSKLPITLVSMTTCNGITISKNMILENNNQYNFNEVIKIENDAQPTTPYWLTTKGTLGMYQVDDKNLIGLPETPRTYQVDFNVSINNVPVTFTKDVVQRYSKPEKGELYRPFEIIPEASAKITEKVIIFENDKQRDITVVVKAGKDNLEGVVEVCHPNDWSVFPEKQKITIENKGEEQSLVFTIIPPKNQNEGFISPIVSIGDKNYTKELIEINYEHIPFQTVLLPSESKIVRLDIKKKGENIGYIQGAGDVVPESLQQIGYNVLVLNPDDINAETLSRFDAVVVGIRAYNTLDNLKFKQQQLFDFVANGGNMIVQYNTSRGLKVDDLAPYNLKLSRDRVTDENAKVSFLNPNHEILNYPNKITPKDFEGWTQERGLYFPDEWAEEFTPVLSMNDQGETPKDGSLLVAKHGKGYYIYTGLSFFREFPEGVSGAYRLFANMLSIGKEDLKLEAKLTD</sequence>
<feature type="signal peptide" evidence="1">
    <location>
        <begin position="1"/>
        <end position="20"/>
    </location>
</feature>
<dbReference type="SUPFAM" id="SSF102588">
    <property type="entry name" value="LmbE-like"/>
    <property type="match status" value="1"/>
</dbReference>
<dbReference type="EMBL" id="JAKKDV010000009">
    <property type="protein sequence ID" value="MCF7561844.1"/>
    <property type="molecule type" value="Genomic_DNA"/>
</dbReference>
<dbReference type="Gene3D" id="3.40.50.10320">
    <property type="entry name" value="LmbE-like"/>
    <property type="match status" value="1"/>
</dbReference>
<dbReference type="PANTHER" id="PTHR12993:SF26">
    <property type="entry name" value="1D-MYO-INOSITOL 2-ACETAMIDO-2-DEOXY-ALPHA-D-GLUCOPYRANOSIDE DEACETYLASE"/>
    <property type="match status" value="1"/>
</dbReference>
<evidence type="ECO:0000313" key="2">
    <source>
        <dbReference type="EMBL" id="MCF7561844.1"/>
    </source>
</evidence>
<keyword evidence="3" id="KW-1185">Reference proteome</keyword>
<reference evidence="2 3" key="1">
    <citation type="submission" date="2022-01" db="EMBL/GenBank/DDBJ databases">
        <title>Draft genome sequence of Sabulilitoribacter multivorans KCTC 32326.</title>
        <authorList>
            <person name="Oh J.-S."/>
        </authorList>
    </citation>
    <scope>NUCLEOTIDE SEQUENCE [LARGE SCALE GENOMIC DNA]</scope>
    <source>
        <strain evidence="2 3">M-M16</strain>
    </source>
</reference>
<accession>A0ABS9IML7</accession>
<dbReference type="Proteomes" id="UP001200022">
    <property type="component" value="Unassembled WGS sequence"/>
</dbReference>
<dbReference type="RefSeq" id="WP_237232577.1">
    <property type="nucleotide sequence ID" value="NZ_JAKKDV010000009.1"/>
</dbReference>
<evidence type="ECO:0000256" key="1">
    <source>
        <dbReference type="SAM" id="SignalP"/>
    </source>
</evidence>